<name>A0A5C6E5M8_9BACT</name>
<dbReference type="EMBL" id="SJPY01000003">
    <property type="protein sequence ID" value="TWU43277.1"/>
    <property type="molecule type" value="Genomic_DNA"/>
</dbReference>
<protein>
    <submittedName>
        <fullName evidence="1">Uncharacterized protein</fullName>
    </submittedName>
</protein>
<comment type="caution">
    <text evidence="1">The sequence shown here is derived from an EMBL/GenBank/DDBJ whole genome shotgun (WGS) entry which is preliminary data.</text>
</comment>
<proteinExistence type="predicted"/>
<dbReference type="AlphaFoldDB" id="A0A5C6E5M8"/>
<evidence type="ECO:0000313" key="1">
    <source>
        <dbReference type="EMBL" id="TWU43277.1"/>
    </source>
</evidence>
<reference evidence="1 2" key="1">
    <citation type="submission" date="2019-02" db="EMBL/GenBank/DDBJ databases">
        <title>Deep-cultivation of Planctomycetes and their phenomic and genomic characterization uncovers novel biology.</title>
        <authorList>
            <person name="Wiegand S."/>
            <person name="Jogler M."/>
            <person name="Boedeker C."/>
            <person name="Pinto D."/>
            <person name="Vollmers J."/>
            <person name="Rivas-Marin E."/>
            <person name="Kohn T."/>
            <person name="Peeters S.H."/>
            <person name="Heuer A."/>
            <person name="Rast P."/>
            <person name="Oberbeckmann S."/>
            <person name="Bunk B."/>
            <person name="Jeske O."/>
            <person name="Meyerdierks A."/>
            <person name="Storesund J.E."/>
            <person name="Kallscheuer N."/>
            <person name="Luecker S."/>
            <person name="Lage O.M."/>
            <person name="Pohl T."/>
            <person name="Merkel B.J."/>
            <person name="Hornburger P."/>
            <person name="Mueller R.-W."/>
            <person name="Bruemmer F."/>
            <person name="Labrenz M."/>
            <person name="Spormann A.M."/>
            <person name="Op Den Camp H."/>
            <person name="Overmann J."/>
            <person name="Amann R."/>
            <person name="Jetten M.S.M."/>
            <person name="Mascher T."/>
            <person name="Medema M.H."/>
            <person name="Devos D.P."/>
            <person name="Kaster A.-K."/>
            <person name="Ovreas L."/>
            <person name="Rohde M."/>
            <person name="Galperin M.Y."/>
            <person name="Jogler C."/>
        </authorList>
    </citation>
    <scope>NUCLEOTIDE SEQUENCE [LARGE SCALE GENOMIC DNA]</scope>
    <source>
        <strain evidence="1 2">Q31b</strain>
    </source>
</reference>
<gene>
    <name evidence="1" type="ORF">Q31b_23150</name>
</gene>
<evidence type="ECO:0000313" key="2">
    <source>
        <dbReference type="Proteomes" id="UP000315471"/>
    </source>
</evidence>
<keyword evidence="2" id="KW-1185">Reference proteome</keyword>
<accession>A0A5C6E5M8</accession>
<sequence length="89" mass="9797">MMTSSQRVRFTQSCPTCGRRVEIRASLLGCTVACQHCHAEFTASAQNNDCEKLPQTDDLLARVEIALRRAEEQAALSKSLDAARTESIV</sequence>
<dbReference type="Proteomes" id="UP000315471">
    <property type="component" value="Unassembled WGS sequence"/>
</dbReference>
<dbReference type="RefSeq" id="WP_231617473.1">
    <property type="nucleotide sequence ID" value="NZ_SJPY01000003.1"/>
</dbReference>
<organism evidence="1 2">
    <name type="scientific">Novipirellula aureliae</name>
    <dbReference type="NCBI Taxonomy" id="2527966"/>
    <lineage>
        <taxon>Bacteria</taxon>
        <taxon>Pseudomonadati</taxon>
        <taxon>Planctomycetota</taxon>
        <taxon>Planctomycetia</taxon>
        <taxon>Pirellulales</taxon>
        <taxon>Pirellulaceae</taxon>
        <taxon>Novipirellula</taxon>
    </lineage>
</organism>